<sequence length="52" mass="5360">MGGLGRTLPVLPLVADRVVDTVVGAGVGVVVILVLRALAARRQRRVGIARTA</sequence>
<dbReference type="Proteomes" id="UP000195062">
    <property type="component" value="Unassembled WGS sequence"/>
</dbReference>
<keyword evidence="3" id="KW-1185">Reference proteome</keyword>
<keyword evidence="1" id="KW-0812">Transmembrane</keyword>
<feature type="transmembrane region" description="Helical" evidence="1">
    <location>
        <begin position="18"/>
        <end position="39"/>
    </location>
</feature>
<evidence type="ECO:0000313" key="2">
    <source>
        <dbReference type="EMBL" id="OUE00268.1"/>
    </source>
</evidence>
<comment type="caution">
    <text evidence="2">The sequence shown here is derived from an EMBL/GenBank/DDBJ whole genome shotgun (WGS) entry which is preliminary data.</text>
</comment>
<keyword evidence="1" id="KW-1133">Transmembrane helix</keyword>
<reference evidence="2 3" key="1">
    <citation type="submission" date="2016-08" db="EMBL/GenBank/DDBJ databases">
        <title>Genome sequence of Clavibacter michiganensis subsp. michiganensis strain CASJ007.</title>
        <authorList>
            <person name="Thapa S.P."/>
            <person name="Coaker G."/>
        </authorList>
    </citation>
    <scope>NUCLEOTIDE SEQUENCE [LARGE SCALE GENOMIC DNA]</scope>
    <source>
        <strain evidence="2">CASJ007</strain>
    </source>
</reference>
<dbReference type="EMBL" id="MDHH01000008">
    <property type="protein sequence ID" value="OUE00268.1"/>
    <property type="molecule type" value="Genomic_DNA"/>
</dbReference>
<organism evidence="2 3">
    <name type="scientific">Clavibacter michiganensis subsp. michiganensis</name>
    <dbReference type="NCBI Taxonomy" id="33013"/>
    <lineage>
        <taxon>Bacteria</taxon>
        <taxon>Bacillati</taxon>
        <taxon>Actinomycetota</taxon>
        <taxon>Actinomycetes</taxon>
        <taxon>Micrococcales</taxon>
        <taxon>Microbacteriaceae</taxon>
        <taxon>Clavibacter</taxon>
    </lineage>
</organism>
<evidence type="ECO:0000256" key="1">
    <source>
        <dbReference type="SAM" id="Phobius"/>
    </source>
</evidence>
<dbReference type="AlphaFoldDB" id="A0A251XEP6"/>
<name>A0A251XEP6_CLAMM</name>
<protein>
    <submittedName>
        <fullName evidence="2">Uncharacterized protein</fullName>
    </submittedName>
</protein>
<accession>A0A251XEP6</accession>
<proteinExistence type="predicted"/>
<gene>
    <name evidence="2" type="ORF">CMMCAS07_17855</name>
</gene>
<evidence type="ECO:0000313" key="3">
    <source>
        <dbReference type="Proteomes" id="UP000195062"/>
    </source>
</evidence>
<keyword evidence="1" id="KW-0472">Membrane</keyword>